<reference evidence="1 2" key="1">
    <citation type="submission" date="2024-09" db="EMBL/GenBank/DDBJ databases">
        <authorList>
            <person name="Sun Q."/>
            <person name="Mori K."/>
        </authorList>
    </citation>
    <scope>NUCLEOTIDE SEQUENCE [LARGE SCALE GENOMIC DNA]</scope>
    <source>
        <strain evidence="1 2">CCM 3426</strain>
    </source>
</reference>
<dbReference type="RefSeq" id="WP_189652153.1">
    <property type="nucleotide sequence ID" value="NZ_BMRC01000025.1"/>
</dbReference>
<proteinExistence type="predicted"/>
<sequence length="100" mass="10206">MGRVGVAAIGAVAGATVMTKPAAAANWRCCNLALPNNFCSTNSSGQYVCPSGYSMKVWQCCSGSAPYQRKYACGECTKGGDCSSGPFICSAGWTVNANGC</sequence>
<keyword evidence="2" id="KW-1185">Reference proteome</keyword>
<dbReference type="EMBL" id="JBHMEI010000029">
    <property type="protein sequence ID" value="MFB9205433.1"/>
    <property type="molecule type" value="Genomic_DNA"/>
</dbReference>
<evidence type="ECO:0000313" key="2">
    <source>
        <dbReference type="Proteomes" id="UP001589647"/>
    </source>
</evidence>
<gene>
    <name evidence="1" type="ORF">ACFFV7_29860</name>
</gene>
<name>A0ABV5ILK5_9ACTN</name>
<comment type="caution">
    <text evidence="1">The sequence shown here is derived from an EMBL/GenBank/DDBJ whole genome shotgun (WGS) entry which is preliminary data.</text>
</comment>
<dbReference type="Proteomes" id="UP001589647">
    <property type="component" value="Unassembled WGS sequence"/>
</dbReference>
<evidence type="ECO:0000313" key="1">
    <source>
        <dbReference type="EMBL" id="MFB9205433.1"/>
    </source>
</evidence>
<accession>A0ABV5ILK5</accession>
<protein>
    <submittedName>
        <fullName evidence="1">Uncharacterized protein</fullName>
    </submittedName>
</protein>
<organism evidence="1 2">
    <name type="scientific">Nonomuraea spiralis</name>
    <dbReference type="NCBI Taxonomy" id="46182"/>
    <lineage>
        <taxon>Bacteria</taxon>
        <taxon>Bacillati</taxon>
        <taxon>Actinomycetota</taxon>
        <taxon>Actinomycetes</taxon>
        <taxon>Streptosporangiales</taxon>
        <taxon>Streptosporangiaceae</taxon>
        <taxon>Nonomuraea</taxon>
    </lineage>
</organism>